<gene>
    <name evidence="2" type="ORF">CHS0354_029917</name>
</gene>
<sequence length="119" mass="13467">MTSTNPYDDPAARPLFGEHQPQDRVVNLIVGIVTSIIVLETLVSAFVFPGWPLNGVNVFFAVIIVLICCSLIILIYWYRQGDLEPKFRKMIYFNSLAIVLLCICGNLYFHEVGFGIKKK</sequence>
<keyword evidence="3" id="KW-1185">Reference proteome</keyword>
<evidence type="ECO:0000313" key="2">
    <source>
        <dbReference type="EMBL" id="KAK3579057.1"/>
    </source>
</evidence>
<dbReference type="InterPro" id="IPR022564">
    <property type="entry name" value="DUF2678"/>
</dbReference>
<feature type="transmembrane region" description="Helical" evidence="1">
    <location>
        <begin position="90"/>
        <end position="109"/>
    </location>
</feature>
<evidence type="ECO:0000313" key="3">
    <source>
        <dbReference type="Proteomes" id="UP001195483"/>
    </source>
</evidence>
<dbReference type="EMBL" id="JAEAOA010001785">
    <property type="protein sequence ID" value="KAK3579057.1"/>
    <property type="molecule type" value="Genomic_DNA"/>
</dbReference>
<dbReference type="PANTHER" id="PTHR28603">
    <property type="entry name" value="TRANSMEMBRANE PROTEIN 243"/>
    <property type="match status" value="1"/>
</dbReference>
<accession>A0AAE0RSZ1</accession>
<keyword evidence="1" id="KW-1133">Transmembrane helix</keyword>
<organism evidence="2 3">
    <name type="scientific">Potamilus streckersoni</name>
    <dbReference type="NCBI Taxonomy" id="2493646"/>
    <lineage>
        <taxon>Eukaryota</taxon>
        <taxon>Metazoa</taxon>
        <taxon>Spiralia</taxon>
        <taxon>Lophotrochozoa</taxon>
        <taxon>Mollusca</taxon>
        <taxon>Bivalvia</taxon>
        <taxon>Autobranchia</taxon>
        <taxon>Heteroconchia</taxon>
        <taxon>Palaeoheterodonta</taxon>
        <taxon>Unionida</taxon>
        <taxon>Unionoidea</taxon>
        <taxon>Unionidae</taxon>
        <taxon>Ambleminae</taxon>
        <taxon>Lampsilini</taxon>
        <taxon>Potamilus</taxon>
    </lineage>
</organism>
<dbReference type="Pfam" id="PF10856">
    <property type="entry name" value="DUF2678"/>
    <property type="match status" value="1"/>
</dbReference>
<comment type="caution">
    <text evidence="2">The sequence shown here is derived from an EMBL/GenBank/DDBJ whole genome shotgun (WGS) entry which is preliminary data.</text>
</comment>
<protein>
    <recommendedName>
        <fullName evidence="4">Transmembrane protein 243</fullName>
    </recommendedName>
</protein>
<reference evidence="2" key="3">
    <citation type="submission" date="2023-05" db="EMBL/GenBank/DDBJ databases">
        <authorList>
            <person name="Smith C.H."/>
        </authorList>
    </citation>
    <scope>NUCLEOTIDE SEQUENCE</scope>
    <source>
        <strain evidence="2">CHS0354</strain>
        <tissue evidence="2">Mantle</tissue>
    </source>
</reference>
<feature type="transmembrane region" description="Helical" evidence="1">
    <location>
        <begin position="25"/>
        <end position="46"/>
    </location>
</feature>
<feature type="transmembrane region" description="Helical" evidence="1">
    <location>
        <begin position="58"/>
        <end position="78"/>
    </location>
</feature>
<evidence type="ECO:0008006" key="4">
    <source>
        <dbReference type="Google" id="ProtNLM"/>
    </source>
</evidence>
<name>A0AAE0RSZ1_9BIVA</name>
<keyword evidence="1" id="KW-0472">Membrane</keyword>
<dbReference type="AlphaFoldDB" id="A0AAE0RSZ1"/>
<evidence type="ECO:0000256" key="1">
    <source>
        <dbReference type="SAM" id="Phobius"/>
    </source>
</evidence>
<dbReference type="Proteomes" id="UP001195483">
    <property type="component" value="Unassembled WGS sequence"/>
</dbReference>
<dbReference type="PANTHER" id="PTHR28603:SF1">
    <property type="entry name" value="TRANSMEMBRANE PROTEIN 243"/>
    <property type="match status" value="1"/>
</dbReference>
<reference evidence="2" key="1">
    <citation type="journal article" date="2021" name="Genome Biol. Evol.">
        <title>A High-Quality Reference Genome for a Parasitic Bivalve with Doubly Uniparental Inheritance (Bivalvia: Unionida).</title>
        <authorList>
            <person name="Smith C.H."/>
        </authorList>
    </citation>
    <scope>NUCLEOTIDE SEQUENCE</scope>
    <source>
        <strain evidence="2">CHS0354</strain>
    </source>
</reference>
<keyword evidence="1" id="KW-0812">Transmembrane</keyword>
<reference evidence="2" key="2">
    <citation type="journal article" date="2021" name="Genome Biol. Evol.">
        <title>Developing a high-quality reference genome for a parasitic bivalve with doubly uniparental inheritance (Bivalvia: Unionida).</title>
        <authorList>
            <person name="Smith C.H."/>
        </authorList>
    </citation>
    <scope>NUCLEOTIDE SEQUENCE</scope>
    <source>
        <strain evidence="2">CHS0354</strain>
        <tissue evidence="2">Mantle</tissue>
    </source>
</reference>
<proteinExistence type="predicted"/>